<name>A0A069CTB9_WEIOS</name>
<accession>A0A069CTB9</accession>
<dbReference type="OrthoDB" id="2149387at2"/>
<dbReference type="RefSeq" id="WP_027698745.1">
    <property type="nucleotide sequence ID" value="NZ_DF820487.1"/>
</dbReference>
<organism evidence="2 3">
    <name type="scientific">Weissella oryzae (strain DSM 25784 / JCM 18191 / LMG 30913 / SG25)</name>
    <dbReference type="NCBI Taxonomy" id="1329250"/>
    <lineage>
        <taxon>Bacteria</taxon>
        <taxon>Bacillati</taxon>
        <taxon>Bacillota</taxon>
        <taxon>Bacilli</taxon>
        <taxon>Lactobacillales</taxon>
        <taxon>Lactobacillaceae</taxon>
        <taxon>Weissella</taxon>
    </lineage>
</organism>
<dbReference type="Proteomes" id="UP000030643">
    <property type="component" value="Unassembled WGS sequence"/>
</dbReference>
<keyword evidence="1" id="KW-1133">Transmembrane helix</keyword>
<protein>
    <recommendedName>
        <fullName evidence="4">Competence protein ComGD</fullName>
    </recommendedName>
</protein>
<evidence type="ECO:0008006" key="4">
    <source>
        <dbReference type="Google" id="ProtNLM"/>
    </source>
</evidence>
<evidence type="ECO:0000313" key="3">
    <source>
        <dbReference type="Proteomes" id="UP000030643"/>
    </source>
</evidence>
<keyword evidence="1" id="KW-0472">Membrane</keyword>
<gene>
    <name evidence="2" type="ORF">WOSG25_040920</name>
</gene>
<dbReference type="STRING" id="1329250.WOSG25_040920"/>
<reference evidence="3" key="1">
    <citation type="journal article" date="2014" name="Genome Announc.">
        <title>Draft genome sequence of Weissella oryzae SG25T, isolated from fermented rice grains.</title>
        <authorList>
            <person name="Tanizawa Y."/>
            <person name="Fujisawa T."/>
            <person name="Mochizuki T."/>
            <person name="Kaminuma E."/>
            <person name="Suzuki Y."/>
            <person name="Nakamura Y."/>
            <person name="Tohno M."/>
        </authorList>
    </citation>
    <scope>NUCLEOTIDE SEQUENCE [LARGE SCALE GENOMIC DNA]</scope>
    <source>
        <strain evidence="3">DSM 25784 / JCM 18191 / LMG 30913 / SG25</strain>
    </source>
</reference>
<keyword evidence="3" id="KW-1185">Reference proteome</keyword>
<proteinExistence type="predicted"/>
<dbReference type="AlphaFoldDB" id="A0A069CTB9"/>
<feature type="transmembrane region" description="Helical" evidence="1">
    <location>
        <begin position="6"/>
        <end position="26"/>
    </location>
</feature>
<evidence type="ECO:0000256" key="1">
    <source>
        <dbReference type="SAM" id="Phobius"/>
    </source>
</evidence>
<evidence type="ECO:0000313" key="2">
    <source>
        <dbReference type="EMBL" id="GAK30652.1"/>
    </source>
</evidence>
<keyword evidence="1" id="KW-0812">Transmembrane</keyword>
<sequence>MKARAGFLLSEAILVLAIILSLVLLGSNLSKPRVKKDSWLNFEQNFSLAFDTAIVSKATFLIQRVDSQTIKVNETNLVLPTGWQLQSPNLMLVMRRDGLTSRPKTVYFMNQQLRQKKLVFQMGAGTYDFR</sequence>
<dbReference type="EMBL" id="DF820487">
    <property type="protein sequence ID" value="GAK30652.1"/>
    <property type="molecule type" value="Genomic_DNA"/>
</dbReference>